<sequence length="93" mass="10762">MADLAREAWGGSWWTIRTHENDGDGWREYDDAVPVITTTLDLLAEHGPLGPMWWRYGRDGRHSLLEALESPDTRAAYDARQEAREKKADQEHR</sequence>
<evidence type="ECO:0000313" key="2">
    <source>
        <dbReference type="EMBL" id="XCM84283.1"/>
    </source>
</evidence>
<dbReference type="AlphaFoldDB" id="A0AAU8KA19"/>
<proteinExistence type="predicted"/>
<dbReference type="RefSeq" id="WP_354645222.1">
    <property type="nucleotide sequence ID" value="NZ_CP159873.1"/>
</dbReference>
<keyword evidence="2" id="KW-0614">Plasmid</keyword>
<name>A0AAU8KA19_9ACTN</name>
<evidence type="ECO:0000256" key="1">
    <source>
        <dbReference type="SAM" id="MobiDB-lite"/>
    </source>
</evidence>
<dbReference type="KEGG" id="kcm:ABWK59_35555"/>
<gene>
    <name evidence="2" type="ORF">ABWK59_35555</name>
</gene>
<protein>
    <submittedName>
        <fullName evidence="2">Uncharacterized protein</fullName>
    </submittedName>
</protein>
<organism evidence="2">
    <name type="scientific">Kitasatospora camelliae</name>
    <dbReference type="NCBI Taxonomy" id="3156397"/>
    <lineage>
        <taxon>Bacteria</taxon>
        <taxon>Bacillati</taxon>
        <taxon>Actinomycetota</taxon>
        <taxon>Actinomycetes</taxon>
        <taxon>Kitasatosporales</taxon>
        <taxon>Streptomycetaceae</taxon>
        <taxon>Kitasatospora</taxon>
    </lineage>
</organism>
<accession>A0AAU8KA19</accession>
<reference evidence="2" key="1">
    <citation type="submission" date="2024-06" db="EMBL/GenBank/DDBJ databases">
        <title>The genome sequences of Kitasatospora sp. strain HUAS MG31.</title>
        <authorList>
            <person name="Mo P."/>
        </authorList>
    </citation>
    <scope>NUCLEOTIDE SEQUENCE</scope>
    <source>
        <strain evidence="2">HUAS MG31</strain>
        <plasmid evidence="2">punmamed1</plasmid>
    </source>
</reference>
<feature type="region of interest" description="Disordered" evidence="1">
    <location>
        <begin position="71"/>
        <end position="93"/>
    </location>
</feature>
<dbReference type="EMBL" id="CP159873">
    <property type="protein sequence ID" value="XCM84283.1"/>
    <property type="molecule type" value="Genomic_DNA"/>
</dbReference>
<geneLocation type="plasmid" evidence="2">
    <name>punmamed1</name>
</geneLocation>